<gene>
    <name evidence="1" type="ORF">Asi03nite_62200</name>
</gene>
<keyword evidence="2" id="KW-1185">Reference proteome</keyword>
<sequence length="162" mass="17843">MGMSPRAHLAYGYDLGGAEDFKAAERDEYGSPKLPWFPDDDSEVDDFGSEAEKILLASAGFAEEWTPAAAKAGYYDRKRDAEKRCGVELDTSGHYDHCGWVLIAKGSEQSVEWSQVMALDSAEMQRRPAAEGWDAKLRDALTALGITPTQDGPKWLVYPSYG</sequence>
<organism evidence="1 2">
    <name type="scientific">Actinoplanes siamensis</name>
    <dbReference type="NCBI Taxonomy" id="1223317"/>
    <lineage>
        <taxon>Bacteria</taxon>
        <taxon>Bacillati</taxon>
        <taxon>Actinomycetota</taxon>
        <taxon>Actinomycetes</taxon>
        <taxon>Micromonosporales</taxon>
        <taxon>Micromonosporaceae</taxon>
        <taxon>Actinoplanes</taxon>
    </lineage>
</organism>
<accession>A0A919NCH2</accession>
<dbReference type="AlphaFoldDB" id="A0A919NCH2"/>
<comment type="caution">
    <text evidence="1">The sequence shown here is derived from an EMBL/GenBank/DDBJ whole genome shotgun (WGS) entry which is preliminary data.</text>
</comment>
<protein>
    <submittedName>
        <fullName evidence="1">Uncharacterized protein</fullName>
    </submittedName>
</protein>
<evidence type="ECO:0000313" key="1">
    <source>
        <dbReference type="EMBL" id="GIF08682.1"/>
    </source>
</evidence>
<name>A0A919NCH2_9ACTN</name>
<dbReference type="Proteomes" id="UP000629619">
    <property type="component" value="Unassembled WGS sequence"/>
</dbReference>
<evidence type="ECO:0000313" key="2">
    <source>
        <dbReference type="Proteomes" id="UP000629619"/>
    </source>
</evidence>
<proteinExistence type="predicted"/>
<dbReference type="EMBL" id="BOMW01000066">
    <property type="protein sequence ID" value="GIF08682.1"/>
    <property type="molecule type" value="Genomic_DNA"/>
</dbReference>
<reference evidence="1" key="1">
    <citation type="submission" date="2021-01" db="EMBL/GenBank/DDBJ databases">
        <title>Whole genome shotgun sequence of Actinoplanes siamensis NBRC 109076.</title>
        <authorList>
            <person name="Komaki H."/>
            <person name="Tamura T."/>
        </authorList>
    </citation>
    <scope>NUCLEOTIDE SEQUENCE</scope>
    <source>
        <strain evidence="1">NBRC 109076</strain>
    </source>
</reference>